<comment type="function">
    <text evidence="4">Peptidoglycan-recognition protein probably involved in innate immunity by binding to peptidoglycans (PGN) of bacteria and activating the prophenoloxidase (proPO) cascade immune response. Binds to 1,3-beta-D-glucan and PGN.</text>
</comment>
<dbReference type="SMART" id="SM00701">
    <property type="entry name" value="PGRP"/>
    <property type="match status" value="1"/>
</dbReference>
<dbReference type="InterPro" id="IPR002502">
    <property type="entry name" value="Amidase_domain"/>
</dbReference>
<dbReference type="EnsemblMetazoa" id="XM_019907995.1">
    <property type="protein sequence ID" value="XP_019763554.1"/>
    <property type="gene ID" value="LOC109539918"/>
</dbReference>
<evidence type="ECO:0000313" key="10">
    <source>
        <dbReference type="Proteomes" id="UP000019118"/>
    </source>
</evidence>
<protein>
    <recommendedName>
        <fullName evidence="11">Peptidoglycan recognition protein family domain-containing protein</fullName>
    </recommendedName>
</protein>
<keyword evidence="5" id="KW-0472">Membrane</keyword>
<reference evidence="9" key="2">
    <citation type="submission" date="2024-08" db="UniProtKB">
        <authorList>
            <consortium name="EnsemblMetazoa"/>
        </authorList>
    </citation>
    <scope>IDENTIFICATION</scope>
</reference>
<dbReference type="OMA" id="TQSECTF"/>
<feature type="domain" description="N-acetylmuramoyl-L-alanine amidase" evidence="6">
    <location>
        <begin position="243"/>
        <end position="380"/>
    </location>
</feature>
<keyword evidence="5" id="KW-1133">Transmembrane helix</keyword>
<dbReference type="FunFam" id="3.40.80.10:FF:000001">
    <property type="entry name" value="Peptidoglycan recognition protein 1"/>
    <property type="match status" value="1"/>
</dbReference>
<dbReference type="SUPFAM" id="SSF55846">
    <property type="entry name" value="N-acetylmuramoyl-L-alanine amidase-like"/>
    <property type="match status" value="1"/>
</dbReference>
<dbReference type="GO" id="GO:0008270">
    <property type="term" value="F:zinc ion binding"/>
    <property type="evidence" value="ECO:0007669"/>
    <property type="project" value="InterPro"/>
</dbReference>
<dbReference type="HOGENOM" id="CLU_066728_0_0_1"/>
<dbReference type="GO" id="GO:0045087">
    <property type="term" value="P:innate immune response"/>
    <property type="evidence" value="ECO:0007669"/>
    <property type="project" value="UniProtKB-KW"/>
</dbReference>
<dbReference type="InterPro" id="IPR036505">
    <property type="entry name" value="Amidase/PGRP_sf"/>
</dbReference>
<evidence type="ECO:0000256" key="1">
    <source>
        <dbReference type="ARBA" id="ARBA00007553"/>
    </source>
</evidence>
<keyword evidence="3" id="KW-0391">Immunity</keyword>
<keyword evidence="10" id="KW-1185">Reference proteome</keyword>
<evidence type="ECO:0000313" key="8">
    <source>
        <dbReference type="EMBL" id="ENN75144.1"/>
    </source>
</evidence>
<dbReference type="PANTHER" id="PTHR11022">
    <property type="entry name" value="PEPTIDOGLYCAN RECOGNITION PROTEIN"/>
    <property type="match status" value="1"/>
</dbReference>
<sequence>MTLVATSDLSCTNQLPSSAPCNCSSDEESESDCSGDDSMCVQQLQSDSKCNEDCLMQSLGYPNSNIFPSYGEVSIENSNDVHIGNKNFYNGPVKIKQIVYANGNPALVNSSDKAKDNLGFEMDSGHSAAEVKDCCKDPELADQAAAESPQSPIRNGFIWLQNVSKHRSVEIGIFVIVVILFFIVLMVLLVLGRSPAVVSNPSNGTSAEPNIIKPIEYDPDLTTSSQKDTNLRMVSRYEWVAQPPIKKTTTLQTPVPYVIIHHTATEFCTSQAQCVFHVRQIQTFHIESRGWFDIAYNFLVGGDGAAYEGRGWTGEGAHTLYWNKNSIGIAFVGTFLTTAPPEIQILACQKLIDLGVKLGYIQQNYTLLGARQLFATESPGLALFEIIKKWDHWHSL</sequence>
<reference evidence="8 10" key="1">
    <citation type="journal article" date="2013" name="Genome Biol.">
        <title>Draft genome of the mountain pine beetle, Dendroctonus ponderosae Hopkins, a major forest pest.</title>
        <authorList>
            <person name="Keeling C.I."/>
            <person name="Yuen M.M."/>
            <person name="Liao N.Y."/>
            <person name="Docking T.R."/>
            <person name="Chan S.K."/>
            <person name="Taylor G.A."/>
            <person name="Palmquist D.L."/>
            <person name="Jackman S.D."/>
            <person name="Nguyen A."/>
            <person name="Li M."/>
            <person name="Henderson H."/>
            <person name="Janes J.K."/>
            <person name="Zhao Y."/>
            <person name="Pandoh P."/>
            <person name="Moore R."/>
            <person name="Sperling F.A."/>
            <person name="Huber D.P."/>
            <person name="Birol I."/>
            <person name="Jones S.J."/>
            <person name="Bohlmann J."/>
        </authorList>
    </citation>
    <scope>NUCLEOTIDE SEQUENCE</scope>
</reference>
<dbReference type="CDD" id="cd06583">
    <property type="entry name" value="PGRP"/>
    <property type="match status" value="1"/>
</dbReference>
<dbReference type="GO" id="GO:0009253">
    <property type="term" value="P:peptidoglycan catabolic process"/>
    <property type="evidence" value="ECO:0007669"/>
    <property type="project" value="InterPro"/>
</dbReference>
<dbReference type="OrthoDB" id="10001926at2759"/>
<dbReference type="EnsemblMetazoa" id="XM_019907993.1">
    <property type="protein sequence ID" value="XP_019763552.1"/>
    <property type="gene ID" value="LOC109539918"/>
</dbReference>
<name>N6T4S9_DENPD</name>
<accession>N6T4S9</accession>
<feature type="non-terminal residue" evidence="8">
    <location>
        <position position="1"/>
    </location>
</feature>
<proteinExistence type="inferred from homology"/>
<dbReference type="KEGG" id="dpa:109539918"/>
<dbReference type="EnsemblMetazoa" id="XM_019907992.1">
    <property type="protein sequence ID" value="XP_019763551.1"/>
    <property type="gene ID" value="LOC109539918"/>
</dbReference>
<dbReference type="Proteomes" id="UP000019118">
    <property type="component" value="Unassembled WGS sequence"/>
</dbReference>
<comment type="similarity">
    <text evidence="1">Belongs to the N-acetylmuramoyl-L-alanine amidase 2 family.</text>
</comment>
<dbReference type="GO" id="GO:0008745">
    <property type="term" value="F:N-acetylmuramoyl-L-alanine amidase activity"/>
    <property type="evidence" value="ECO:0007669"/>
    <property type="project" value="InterPro"/>
</dbReference>
<keyword evidence="5" id="KW-0812">Transmembrane</keyword>
<evidence type="ECO:0000256" key="4">
    <source>
        <dbReference type="ARBA" id="ARBA00057187"/>
    </source>
</evidence>
<dbReference type="Pfam" id="PF01510">
    <property type="entry name" value="Amidase_2"/>
    <property type="match status" value="1"/>
</dbReference>
<evidence type="ECO:0000259" key="7">
    <source>
        <dbReference type="SMART" id="SM00701"/>
    </source>
</evidence>
<evidence type="ECO:0000256" key="5">
    <source>
        <dbReference type="SAM" id="Phobius"/>
    </source>
</evidence>
<evidence type="ECO:0000259" key="6">
    <source>
        <dbReference type="SMART" id="SM00644"/>
    </source>
</evidence>
<gene>
    <name evidence="9" type="primary">109539918</name>
    <name evidence="8" type="ORF">YQE_08257</name>
</gene>
<evidence type="ECO:0000256" key="2">
    <source>
        <dbReference type="ARBA" id="ARBA00022588"/>
    </source>
</evidence>
<dbReference type="Gene3D" id="3.40.80.10">
    <property type="entry name" value="Peptidoglycan recognition protein-like"/>
    <property type="match status" value="1"/>
</dbReference>
<evidence type="ECO:0008006" key="11">
    <source>
        <dbReference type="Google" id="ProtNLM"/>
    </source>
</evidence>
<feature type="domain" description="Peptidoglycan recognition protein family" evidence="7">
    <location>
        <begin position="231"/>
        <end position="374"/>
    </location>
</feature>
<dbReference type="InterPro" id="IPR015510">
    <property type="entry name" value="PGRP"/>
</dbReference>
<feature type="transmembrane region" description="Helical" evidence="5">
    <location>
        <begin position="171"/>
        <end position="192"/>
    </location>
</feature>
<dbReference type="EMBL" id="KB741019">
    <property type="protein sequence ID" value="ENN75144.1"/>
    <property type="molecule type" value="Genomic_DNA"/>
</dbReference>
<evidence type="ECO:0000313" key="9">
    <source>
        <dbReference type="EnsemblMetazoa" id="XP_019763551.1"/>
    </source>
</evidence>
<dbReference type="AlphaFoldDB" id="N6T4S9"/>
<dbReference type="SMART" id="SM00644">
    <property type="entry name" value="Ami_2"/>
    <property type="match status" value="1"/>
</dbReference>
<organism evidence="8">
    <name type="scientific">Dendroctonus ponderosae</name>
    <name type="common">Mountain pine beetle</name>
    <dbReference type="NCBI Taxonomy" id="77166"/>
    <lineage>
        <taxon>Eukaryota</taxon>
        <taxon>Metazoa</taxon>
        <taxon>Ecdysozoa</taxon>
        <taxon>Arthropoda</taxon>
        <taxon>Hexapoda</taxon>
        <taxon>Insecta</taxon>
        <taxon>Pterygota</taxon>
        <taxon>Neoptera</taxon>
        <taxon>Endopterygota</taxon>
        <taxon>Coleoptera</taxon>
        <taxon>Polyphaga</taxon>
        <taxon>Cucujiformia</taxon>
        <taxon>Curculionidae</taxon>
        <taxon>Scolytinae</taxon>
        <taxon>Dendroctonus</taxon>
    </lineage>
</organism>
<evidence type="ECO:0000256" key="3">
    <source>
        <dbReference type="ARBA" id="ARBA00022859"/>
    </source>
</evidence>
<dbReference type="InterPro" id="IPR006619">
    <property type="entry name" value="PGRP_domain_met/bac"/>
</dbReference>
<keyword evidence="2" id="KW-0399">Innate immunity</keyword>
<dbReference type="PANTHER" id="PTHR11022:SF41">
    <property type="entry name" value="PEPTIDOGLYCAN-RECOGNITION PROTEIN LC-RELATED"/>
    <property type="match status" value="1"/>
</dbReference>